<feature type="region of interest" description="Disordered" evidence="9">
    <location>
        <begin position="109"/>
        <end position="136"/>
    </location>
</feature>
<protein>
    <submittedName>
        <fullName evidence="11">Putative exosome complex exonuclease rrp6</fullName>
    </submittedName>
</protein>
<evidence type="ECO:0000256" key="3">
    <source>
        <dbReference type="ARBA" id="ARBA00022722"/>
    </source>
</evidence>
<comment type="caution">
    <text evidence="11">The sequence shown here is derived from an EMBL/GenBank/DDBJ whole genome shotgun (WGS) entry which is preliminary data.</text>
</comment>
<dbReference type="GO" id="GO:0071044">
    <property type="term" value="P:histone mRNA catabolic process"/>
    <property type="evidence" value="ECO:0007669"/>
    <property type="project" value="TreeGrafter"/>
</dbReference>
<dbReference type="InterPro" id="IPR010997">
    <property type="entry name" value="HRDC-like_sf"/>
</dbReference>
<dbReference type="GO" id="GO:0000176">
    <property type="term" value="C:nuclear exosome (RNase complex)"/>
    <property type="evidence" value="ECO:0007669"/>
    <property type="project" value="InterPro"/>
</dbReference>
<dbReference type="SMART" id="SM00474">
    <property type="entry name" value="35EXOc"/>
    <property type="match status" value="1"/>
</dbReference>
<keyword evidence="5" id="KW-0271">Exosome</keyword>
<feature type="region of interest" description="Disordered" evidence="9">
    <location>
        <begin position="630"/>
        <end position="662"/>
    </location>
</feature>
<dbReference type="GO" id="GO:0071051">
    <property type="term" value="P:poly(A)-dependent snoRNA 3'-end processing"/>
    <property type="evidence" value="ECO:0007669"/>
    <property type="project" value="TreeGrafter"/>
</dbReference>
<dbReference type="FunFam" id="3.30.420.10:FF:000059">
    <property type="entry name" value="Exosome complex exonuclease Rrp6"/>
    <property type="match status" value="1"/>
</dbReference>
<evidence type="ECO:0000256" key="7">
    <source>
        <dbReference type="ARBA" id="ARBA00023242"/>
    </source>
</evidence>
<feature type="compositionally biased region" description="Acidic residues" evidence="9">
    <location>
        <begin position="758"/>
        <end position="776"/>
    </location>
</feature>
<comment type="subcellular location">
    <subcellularLocation>
        <location evidence="1">Nucleus</location>
    </subcellularLocation>
</comment>
<dbReference type="SUPFAM" id="SSF47819">
    <property type="entry name" value="HRDC-like"/>
    <property type="match status" value="1"/>
</dbReference>
<dbReference type="SUPFAM" id="SSF53098">
    <property type="entry name" value="Ribonuclease H-like"/>
    <property type="match status" value="1"/>
</dbReference>
<proteinExistence type="inferred from homology"/>
<dbReference type="InterPro" id="IPR049559">
    <property type="entry name" value="Rrp6p-like_exo"/>
</dbReference>
<feature type="compositionally biased region" description="Basic residues" evidence="9">
    <location>
        <begin position="730"/>
        <end position="742"/>
    </location>
</feature>
<dbReference type="CDD" id="cd06147">
    <property type="entry name" value="Rrp6p_like_exo"/>
    <property type="match status" value="1"/>
</dbReference>
<dbReference type="Pfam" id="PF01612">
    <property type="entry name" value="DNA_pol_A_exo1"/>
    <property type="match status" value="1"/>
</dbReference>
<dbReference type="InterPro" id="IPR044876">
    <property type="entry name" value="HRDC_dom_sf"/>
</dbReference>
<evidence type="ECO:0000256" key="6">
    <source>
        <dbReference type="ARBA" id="ARBA00022839"/>
    </source>
</evidence>
<dbReference type="InterPro" id="IPR036397">
    <property type="entry name" value="RNaseH_sf"/>
</dbReference>
<dbReference type="GO" id="GO:0005730">
    <property type="term" value="C:nucleolus"/>
    <property type="evidence" value="ECO:0007669"/>
    <property type="project" value="TreeGrafter"/>
</dbReference>
<dbReference type="Pfam" id="PF00570">
    <property type="entry name" value="HRDC"/>
    <property type="match status" value="1"/>
</dbReference>
<evidence type="ECO:0000259" key="10">
    <source>
        <dbReference type="PROSITE" id="PS50967"/>
    </source>
</evidence>
<dbReference type="GO" id="GO:0071040">
    <property type="term" value="P:nuclear polyadenylation-dependent antisense transcript catabolic process"/>
    <property type="evidence" value="ECO:0007669"/>
    <property type="project" value="TreeGrafter"/>
</dbReference>
<dbReference type="GO" id="GO:0071036">
    <property type="term" value="P:nuclear polyadenylation-dependent snoRNA catabolic process"/>
    <property type="evidence" value="ECO:0007669"/>
    <property type="project" value="TreeGrafter"/>
</dbReference>
<feature type="domain" description="HRDC" evidence="10">
    <location>
        <begin position="444"/>
        <end position="524"/>
    </location>
</feature>
<dbReference type="GO" id="GO:0000467">
    <property type="term" value="P:exonucleolytic trimming to generate mature 3'-end of 5.8S rRNA from tricistronic rRNA transcript (SSU-rRNA, 5.8S rRNA, LSU-rRNA)"/>
    <property type="evidence" value="ECO:0007669"/>
    <property type="project" value="InterPro"/>
</dbReference>
<evidence type="ECO:0000256" key="9">
    <source>
        <dbReference type="SAM" id="MobiDB-lite"/>
    </source>
</evidence>
<dbReference type="Gene3D" id="1.10.150.80">
    <property type="entry name" value="HRDC domain"/>
    <property type="match status" value="1"/>
</dbReference>
<accession>A0A0G2DV11</accession>
<evidence type="ECO:0000313" key="11">
    <source>
        <dbReference type="EMBL" id="KKY14787.1"/>
    </source>
</evidence>
<dbReference type="PANTHER" id="PTHR12124">
    <property type="entry name" value="POLYMYOSITIS/SCLERODERMA AUTOANTIGEN-RELATED"/>
    <property type="match status" value="1"/>
</dbReference>
<dbReference type="Pfam" id="PF08066">
    <property type="entry name" value="PMC2NT"/>
    <property type="match status" value="1"/>
</dbReference>
<sequence length="839" mass="93098">MDDFQEFQKSVQSALVQTTRSTTALCAEDLGFHRSLEPKLGAALDRQNSRLLSLAERLLGSAAAGSEVAGPKLEDADAVDAGWRGVVDVVDSLLERADTSLDEFTGIVKRLSPSSEQSPAPAPKPRGGKNFRNQDLPKPQALFENVPTNDATSPWKPLIDSKPNAIVPFEESFGTYTDEDGAEHYQHPYQKEIEDYQYPSSVYTKADPIPYQPFENTTATLVDTPEALDEMLAELKSAKEIAIDLEHHDTRTYIGIVSLMQISTRNKDWIVDTLKPWRRRLQCLNEVFADPNIVKVLHGAYMDAIWLQRDLGLYLVGLFDTHHAARALGYAGGSLAFLLQKFINFNAQKQYQTADWRIRPLPQELFDYARSDTHFLLYIYDNMRNELVEKSQFDDPEQDRILRVLEKSKETALQTYENPIYDAKHGHGPNGWYKALWRNPNAFNKEQFSVFKAVHQWRDTVARQEDESTHYVMANHALFSVARSMPTDKAALFTVAQPISPIVRLRADELVGTITRAKEAGADGPEMWEVFAKEKTALPTTAQTIPTTSVALSTTAAKPVVSDAALVRADSSSFWGNAFPSSLWQNAQQQQQNGGVASSTATESIRLAVPLPPLTAEIFADPADAAAANAVKKEAEEKEKRNNPASRAEHAFVRAEDRPAKKEGDDGVFVIKALGGAGRKRKLADVSAEQAEEAEAAEAAAVVEGADDDDMQMQEDVVALPLDPKDEKRAAKKAKKAAKRAKKEQQKKKSDNNNNSAEDQEDQEDEEQEEEGEGEQPFDYASAPSVLNPPSAAERRKQEKKKGKKGKKEFNPYARAADAPKGLGRVQKERAGRTATFKE</sequence>
<dbReference type="GO" id="GO:0000175">
    <property type="term" value="F:3'-5'-RNA exonuclease activity"/>
    <property type="evidence" value="ECO:0007669"/>
    <property type="project" value="InterPro"/>
</dbReference>
<dbReference type="SMART" id="SM00341">
    <property type="entry name" value="HRDC"/>
    <property type="match status" value="1"/>
</dbReference>
<gene>
    <name evidence="11" type="ORF">UCDDS831_g07963</name>
</gene>
<dbReference type="FunFam" id="1.10.150.80:FF:000001">
    <property type="entry name" value="Putative exosome component 10"/>
    <property type="match status" value="1"/>
</dbReference>
<name>A0A0G2DV11_9PEZI</name>
<dbReference type="GO" id="GO:0071038">
    <property type="term" value="P:TRAMP-dependent tRNA surveillance pathway"/>
    <property type="evidence" value="ECO:0007669"/>
    <property type="project" value="TreeGrafter"/>
</dbReference>
<dbReference type="EMBL" id="LAQI01000215">
    <property type="protein sequence ID" value="KKY14787.1"/>
    <property type="molecule type" value="Genomic_DNA"/>
</dbReference>
<keyword evidence="2" id="KW-0698">rRNA processing</keyword>
<dbReference type="GO" id="GO:0003727">
    <property type="term" value="F:single-stranded RNA binding"/>
    <property type="evidence" value="ECO:0007669"/>
    <property type="project" value="TreeGrafter"/>
</dbReference>
<dbReference type="GO" id="GO:0071039">
    <property type="term" value="P:nuclear polyadenylation-dependent CUT catabolic process"/>
    <property type="evidence" value="ECO:0007669"/>
    <property type="project" value="TreeGrafter"/>
</dbReference>
<dbReference type="GO" id="GO:0000166">
    <property type="term" value="F:nucleotide binding"/>
    <property type="evidence" value="ECO:0007669"/>
    <property type="project" value="InterPro"/>
</dbReference>
<reference evidence="11 12" key="2">
    <citation type="submission" date="2015-05" db="EMBL/GenBank/DDBJ databases">
        <title>Distinctive expansion of gene families associated with plant cell wall degradation and secondary metabolism in the genomes of grapevine trunk pathogens.</title>
        <authorList>
            <person name="Lawrence D.P."/>
            <person name="Travadon R."/>
            <person name="Rolshausen P.E."/>
            <person name="Baumgartner K."/>
        </authorList>
    </citation>
    <scope>NUCLEOTIDE SEQUENCE [LARGE SCALE GENOMIC DNA]</scope>
    <source>
        <strain evidence="11">DS831</strain>
    </source>
</reference>
<evidence type="ECO:0000256" key="4">
    <source>
        <dbReference type="ARBA" id="ARBA00022801"/>
    </source>
</evidence>
<evidence type="ECO:0000256" key="1">
    <source>
        <dbReference type="ARBA" id="ARBA00004123"/>
    </source>
</evidence>
<keyword evidence="4" id="KW-0378">Hydrolase</keyword>
<evidence type="ECO:0000313" key="12">
    <source>
        <dbReference type="Proteomes" id="UP000034182"/>
    </source>
</evidence>
<dbReference type="PANTHER" id="PTHR12124:SF47">
    <property type="entry name" value="EXOSOME COMPONENT 10"/>
    <property type="match status" value="1"/>
</dbReference>
<reference evidence="11 12" key="1">
    <citation type="submission" date="2015-03" db="EMBL/GenBank/DDBJ databases">
        <authorList>
            <person name="Morales-Cruz A."/>
            <person name="Amrine K.C."/>
            <person name="Cantu D."/>
        </authorList>
    </citation>
    <scope>NUCLEOTIDE SEQUENCE [LARGE SCALE GENOMIC DNA]</scope>
    <source>
        <strain evidence="11">DS831</strain>
    </source>
</reference>
<dbReference type="GO" id="GO:0071035">
    <property type="term" value="P:nuclear polyadenylation-dependent rRNA catabolic process"/>
    <property type="evidence" value="ECO:0007669"/>
    <property type="project" value="TreeGrafter"/>
</dbReference>
<keyword evidence="7" id="KW-0539">Nucleus</keyword>
<dbReference type="InterPro" id="IPR045092">
    <property type="entry name" value="Rrp6-like"/>
</dbReference>
<feature type="compositionally biased region" description="Basic and acidic residues" evidence="9">
    <location>
        <begin position="826"/>
        <end position="839"/>
    </location>
</feature>
<keyword evidence="3" id="KW-0540">Nuclease</keyword>
<comment type="similarity">
    <text evidence="8">Belongs to the exosome component 10/RRP6 family.</text>
</comment>
<organism evidence="11 12">
    <name type="scientific">Diplodia seriata</name>
    <dbReference type="NCBI Taxonomy" id="420778"/>
    <lineage>
        <taxon>Eukaryota</taxon>
        <taxon>Fungi</taxon>
        <taxon>Dikarya</taxon>
        <taxon>Ascomycota</taxon>
        <taxon>Pezizomycotina</taxon>
        <taxon>Dothideomycetes</taxon>
        <taxon>Dothideomycetes incertae sedis</taxon>
        <taxon>Botryosphaeriales</taxon>
        <taxon>Botryosphaeriaceae</taxon>
        <taxon>Diplodia</taxon>
    </lineage>
</organism>
<evidence type="ECO:0000256" key="2">
    <source>
        <dbReference type="ARBA" id="ARBA00022552"/>
    </source>
</evidence>
<feature type="compositionally biased region" description="Basic and acidic residues" evidence="9">
    <location>
        <begin position="631"/>
        <end position="662"/>
    </location>
</feature>
<evidence type="ECO:0000256" key="5">
    <source>
        <dbReference type="ARBA" id="ARBA00022835"/>
    </source>
</evidence>
<feature type="compositionally biased region" description="Basic residues" evidence="9">
    <location>
        <begin position="798"/>
        <end position="807"/>
    </location>
</feature>
<dbReference type="PROSITE" id="PS50967">
    <property type="entry name" value="HRDC"/>
    <property type="match status" value="1"/>
</dbReference>
<dbReference type="InterPro" id="IPR012337">
    <property type="entry name" value="RNaseH-like_sf"/>
</dbReference>
<keyword evidence="6 11" id="KW-0269">Exonuclease</keyword>
<dbReference type="InterPro" id="IPR002121">
    <property type="entry name" value="HRDC_dom"/>
</dbReference>
<dbReference type="GO" id="GO:0071037">
    <property type="term" value="P:nuclear polyadenylation-dependent snRNA catabolic process"/>
    <property type="evidence" value="ECO:0007669"/>
    <property type="project" value="TreeGrafter"/>
</dbReference>
<feature type="region of interest" description="Disordered" evidence="9">
    <location>
        <begin position="695"/>
        <end position="839"/>
    </location>
</feature>
<dbReference type="Proteomes" id="UP000034182">
    <property type="component" value="Unassembled WGS sequence"/>
</dbReference>
<dbReference type="Gene3D" id="3.30.420.10">
    <property type="entry name" value="Ribonuclease H-like superfamily/Ribonuclease H"/>
    <property type="match status" value="1"/>
</dbReference>
<evidence type="ECO:0000256" key="8">
    <source>
        <dbReference type="ARBA" id="ARBA00043957"/>
    </source>
</evidence>
<dbReference type="InterPro" id="IPR002562">
    <property type="entry name" value="3'-5'_exonuclease_dom"/>
</dbReference>
<dbReference type="InterPro" id="IPR012588">
    <property type="entry name" value="Exosome-assoc_fac_Rrp6_N"/>
</dbReference>
<dbReference type="AlphaFoldDB" id="A0A0G2DV11"/>